<dbReference type="EMBL" id="QSUC01000001">
    <property type="protein sequence ID" value="RGN13228.1"/>
    <property type="molecule type" value="Genomic_DNA"/>
</dbReference>
<proteinExistence type="predicted"/>
<sequence>MDATLQTIILQLSSSDMQFLKELAKRMGWVAGKVKSNSKMSELDKAILNVKEGNVKNFDTLEDMMNYLEA</sequence>
<evidence type="ECO:0000313" key="2">
    <source>
        <dbReference type="Proteomes" id="UP000261245"/>
    </source>
</evidence>
<dbReference type="Proteomes" id="UP000261245">
    <property type="component" value="Unassembled WGS sequence"/>
</dbReference>
<reference evidence="1 2" key="1">
    <citation type="submission" date="2018-08" db="EMBL/GenBank/DDBJ databases">
        <title>A genome reference for cultivated species of the human gut microbiota.</title>
        <authorList>
            <person name="Zou Y."/>
            <person name="Xue W."/>
            <person name="Luo G."/>
        </authorList>
    </citation>
    <scope>NUCLEOTIDE SEQUENCE [LARGE SCALE GENOMIC DNA]</scope>
    <source>
        <strain evidence="1 2">OM06-11</strain>
    </source>
</reference>
<gene>
    <name evidence="1" type="ORF">DXB80_00880</name>
</gene>
<dbReference type="AlphaFoldDB" id="A0AA92T6E5"/>
<evidence type="ECO:0000313" key="1">
    <source>
        <dbReference type="EMBL" id="RGN13228.1"/>
    </source>
</evidence>
<comment type="caution">
    <text evidence="1">The sequence shown here is derived from an EMBL/GenBank/DDBJ whole genome shotgun (WGS) entry which is preliminary data.</text>
</comment>
<protein>
    <submittedName>
        <fullName evidence="1">Uncharacterized protein</fullName>
    </submittedName>
</protein>
<accession>A0AA92T6E5</accession>
<organism evidence="1 2">
    <name type="scientific">Segatella copri</name>
    <dbReference type="NCBI Taxonomy" id="165179"/>
    <lineage>
        <taxon>Bacteria</taxon>
        <taxon>Pseudomonadati</taxon>
        <taxon>Bacteroidota</taxon>
        <taxon>Bacteroidia</taxon>
        <taxon>Bacteroidales</taxon>
        <taxon>Prevotellaceae</taxon>
        <taxon>Segatella</taxon>
    </lineage>
</organism>
<name>A0AA92T6E5_9BACT</name>